<feature type="region of interest" description="Disordered" evidence="2">
    <location>
        <begin position="100"/>
        <end position="165"/>
    </location>
</feature>
<evidence type="ECO:0000256" key="1">
    <source>
        <dbReference type="SAM" id="Coils"/>
    </source>
</evidence>
<dbReference type="Proteomes" id="UP000747110">
    <property type="component" value="Unassembled WGS sequence"/>
</dbReference>
<keyword evidence="1" id="KW-0175">Coiled coil</keyword>
<feature type="non-terminal residue" evidence="3">
    <location>
        <position position="457"/>
    </location>
</feature>
<dbReference type="PANTHER" id="PTHR43941">
    <property type="entry name" value="STRUCTURAL MAINTENANCE OF CHROMOSOMES PROTEIN 2"/>
    <property type="match status" value="1"/>
</dbReference>
<proteinExistence type="predicted"/>
<dbReference type="AlphaFoldDB" id="A0A8J4CP01"/>
<sequence>MWGVIAGAASRAQNLASNVKSVLLDEQDLNQQEYDDSGVSVEYTRYNHGPFDEEGVLEDAAFDSIGELPPVSSNAADAATPTDTAAVYANPAPAVFSASQAAAARRSERTHSSSTTTNTLQSTASATAVAAPAKPGGGYGSVNPHSSSTITTPSTTNTPHHYQNTDTFDHSVIAEAAMPSDGAGVVAGGSSSRRPAASAAATSLSPGVSGVGAGLGVGRMLGTATTTMSFFTSASSVLQKVATHVAGAEEATDGAKQKPQVELLKQQLIEVTIENDGLVAEVARLKRALEDAEDSAELLQAQSQTAALLRNELTTEQKAHDATRREVDKLLAKLRQLEQQVESDAADVAQHDSFWKAELEQQRAAVAKVQTRNTELEALVEQLQQQQNTAAIADATAAADAATERIAALEAQLTASQAAVKEAQRRVAVLEEDMASVRHAAADAERRAVALEAELAE</sequence>
<keyword evidence="4" id="KW-1185">Reference proteome</keyword>
<evidence type="ECO:0000256" key="2">
    <source>
        <dbReference type="SAM" id="MobiDB-lite"/>
    </source>
</evidence>
<feature type="coiled-coil region" evidence="1">
    <location>
        <begin position="275"/>
        <end position="454"/>
    </location>
</feature>
<evidence type="ECO:0000313" key="4">
    <source>
        <dbReference type="Proteomes" id="UP000747110"/>
    </source>
</evidence>
<feature type="region of interest" description="Disordered" evidence="2">
    <location>
        <begin position="184"/>
        <end position="205"/>
    </location>
</feature>
<gene>
    <name evidence="3" type="ORF">Vretifemale_13350</name>
</gene>
<organism evidence="3 4">
    <name type="scientific">Volvox reticuliferus</name>
    <dbReference type="NCBI Taxonomy" id="1737510"/>
    <lineage>
        <taxon>Eukaryota</taxon>
        <taxon>Viridiplantae</taxon>
        <taxon>Chlorophyta</taxon>
        <taxon>core chlorophytes</taxon>
        <taxon>Chlorophyceae</taxon>
        <taxon>CS clade</taxon>
        <taxon>Chlamydomonadales</taxon>
        <taxon>Volvocaceae</taxon>
        <taxon>Volvox</taxon>
    </lineage>
</organism>
<name>A0A8J4CP01_9CHLO</name>
<dbReference type="OrthoDB" id="552278at2759"/>
<reference evidence="3" key="1">
    <citation type="journal article" date="2021" name="Proc. Natl. Acad. Sci. U.S.A.">
        <title>Three genomes in the algal genus Volvox reveal the fate of a haploid sex-determining region after a transition to homothallism.</title>
        <authorList>
            <person name="Yamamoto K."/>
            <person name="Hamaji T."/>
            <person name="Kawai-Toyooka H."/>
            <person name="Matsuzaki R."/>
            <person name="Takahashi F."/>
            <person name="Nishimura Y."/>
            <person name="Kawachi M."/>
            <person name="Noguchi H."/>
            <person name="Minakuchi Y."/>
            <person name="Umen J.G."/>
            <person name="Toyoda A."/>
            <person name="Nozaki H."/>
        </authorList>
    </citation>
    <scope>NUCLEOTIDE SEQUENCE</scope>
    <source>
        <strain evidence="3">NIES-3786</strain>
    </source>
</reference>
<dbReference type="EMBL" id="BNCP01000030">
    <property type="protein sequence ID" value="GIL84732.1"/>
    <property type="molecule type" value="Genomic_DNA"/>
</dbReference>
<protein>
    <submittedName>
        <fullName evidence="3">Uncharacterized protein</fullName>
    </submittedName>
</protein>
<evidence type="ECO:0000313" key="3">
    <source>
        <dbReference type="EMBL" id="GIL84732.1"/>
    </source>
</evidence>
<accession>A0A8J4CP01</accession>
<feature type="compositionally biased region" description="Low complexity" evidence="2">
    <location>
        <begin position="112"/>
        <end position="133"/>
    </location>
</feature>
<feature type="compositionally biased region" description="Low complexity" evidence="2">
    <location>
        <begin position="143"/>
        <end position="161"/>
    </location>
</feature>
<comment type="caution">
    <text evidence="3">The sequence shown here is derived from an EMBL/GenBank/DDBJ whole genome shotgun (WGS) entry which is preliminary data.</text>
</comment>